<name>A0AA36MPB3_9DINO</name>
<evidence type="ECO:0000313" key="3">
    <source>
        <dbReference type="EMBL" id="CAJ1374417.1"/>
    </source>
</evidence>
<keyword evidence="4" id="KW-1185">Reference proteome</keyword>
<sequence>MARELSGQSASAAWAGSGAASASGNVAQVPRYSIGSPLDTAKPEAASPWWKQVAEMEPKAAEREDESPVKAADPPAEVLQPLLAALREDFKRELQEAQLAMMEQNFRLHAELRKDVDALRREVQQLRGELRVL</sequence>
<feature type="coiled-coil region" evidence="1">
    <location>
        <begin position="102"/>
        <end position="129"/>
    </location>
</feature>
<comment type="caution">
    <text evidence="3">The sequence shown here is derived from an EMBL/GenBank/DDBJ whole genome shotgun (WGS) entry which is preliminary data.</text>
</comment>
<feature type="region of interest" description="Disordered" evidence="2">
    <location>
        <begin position="1"/>
        <end position="76"/>
    </location>
</feature>
<accession>A0AA36MPB3</accession>
<dbReference type="EMBL" id="CAUJNA010000250">
    <property type="protein sequence ID" value="CAJ1374417.1"/>
    <property type="molecule type" value="Genomic_DNA"/>
</dbReference>
<dbReference type="AlphaFoldDB" id="A0AA36MPB3"/>
<reference evidence="3" key="1">
    <citation type="submission" date="2023-08" db="EMBL/GenBank/DDBJ databases">
        <authorList>
            <person name="Chen Y."/>
            <person name="Shah S."/>
            <person name="Dougan E. K."/>
            <person name="Thang M."/>
            <person name="Chan C."/>
        </authorList>
    </citation>
    <scope>NUCLEOTIDE SEQUENCE</scope>
</reference>
<feature type="compositionally biased region" description="Basic and acidic residues" evidence="2">
    <location>
        <begin position="54"/>
        <end position="68"/>
    </location>
</feature>
<protein>
    <submittedName>
        <fullName evidence="3">Uncharacterized protein</fullName>
    </submittedName>
</protein>
<dbReference type="Proteomes" id="UP001178507">
    <property type="component" value="Unassembled WGS sequence"/>
</dbReference>
<feature type="compositionally biased region" description="Low complexity" evidence="2">
    <location>
        <begin position="1"/>
        <end position="24"/>
    </location>
</feature>
<organism evidence="3 4">
    <name type="scientific">Effrenium voratum</name>
    <dbReference type="NCBI Taxonomy" id="2562239"/>
    <lineage>
        <taxon>Eukaryota</taxon>
        <taxon>Sar</taxon>
        <taxon>Alveolata</taxon>
        <taxon>Dinophyceae</taxon>
        <taxon>Suessiales</taxon>
        <taxon>Symbiodiniaceae</taxon>
        <taxon>Effrenium</taxon>
    </lineage>
</organism>
<gene>
    <name evidence="3" type="ORF">EVOR1521_LOCUS3975</name>
</gene>
<proteinExistence type="predicted"/>
<evidence type="ECO:0000256" key="1">
    <source>
        <dbReference type="SAM" id="Coils"/>
    </source>
</evidence>
<evidence type="ECO:0000256" key="2">
    <source>
        <dbReference type="SAM" id="MobiDB-lite"/>
    </source>
</evidence>
<evidence type="ECO:0000313" key="4">
    <source>
        <dbReference type="Proteomes" id="UP001178507"/>
    </source>
</evidence>
<keyword evidence="1" id="KW-0175">Coiled coil</keyword>